<name>A0ABV0XDA8_9TELE</name>
<dbReference type="EMBL" id="JAHRIP010000529">
    <property type="protein sequence ID" value="MEQ2279437.1"/>
    <property type="molecule type" value="Genomic_DNA"/>
</dbReference>
<sequence>MNYLTNRTIEHGRLAPPPHAAHQLGHTLLWAEIPLFKLHLSQISKCGYVGHHDTNMRPQLIPQVLSEVEVRTPVGQFIFSNPKFWRYSLINPALYGWALKP</sequence>
<comment type="caution">
    <text evidence="1">The sequence shown here is derived from an EMBL/GenBank/DDBJ whole genome shotgun (WGS) entry which is preliminary data.</text>
</comment>
<organism evidence="1 2">
    <name type="scientific">Ameca splendens</name>
    <dbReference type="NCBI Taxonomy" id="208324"/>
    <lineage>
        <taxon>Eukaryota</taxon>
        <taxon>Metazoa</taxon>
        <taxon>Chordata</taxon>
        <taxon>Craniata</taxon>
        <taxon>Vertebrata</taxon>
        <taxon>Euteleostomi</taxon>
        <taxon>Actinopterygii</taxon>
        <taxon>Neopterygii</taxon>
        <taxon>Teleostei</taxon>
        <taxon>Neoteleostei</taxon>
        <taxon>Acanthomorphata</taxon>
        <taxon>Ovalentaria</taxon>
        <taxon>Atherinomorphae</taxon>
        <taxon>Cyprinodontiformes</taxon>
        <taxon>Goodeidae</taxon>
        <taxon>Ameca</taxon>
    </lineage>
</organism>
<evidence type="ECO:0000313" key="2">
    <source>
        <dbReference type="Proteomes" id="UP001469553"/>
    </source>
</evidence>
<accession>A0ABV0XDA8</accession>
<proteinExistence type="predicted"/>
<keyword evidence="2" id="KW-1185">Reference proteome</keyword>
<dbReference type="Proteomes" id="UP001469553">
    <property type="component" value="Unassembled WGS sequence"/>
</dbReference>
<gene>
    <name evidence="1" type="ORF">AMECASPLE_009453</name>
</gene>
<evidence type="ECO:0000313" key="1">
    <source>
        <dbReference type="EMBL" id="MEQ2279437.1"/>
    </source>
</evidence>
<protein>
    <submittedName>
        <fullName evidence="1">Uncharacterized protein</fullName>
    </submittedName>
</protein>
<reference evidence="1 2" key="1">
    <citation type="submission" date="2021-06" db="EMBL/GenBank/DDBJ databases">
        <authorList>
            <person name="Palmer J.M."/>
        </authorList>
    </citation>
    <scope>NUCLEOTIDE SEQUENCE [LARGE SCALE GENOMIC DNA]</scope>
    <source>
        <strain evidence="1 2">AS_MEX2019</strain>
        <tissue evidence="1">Muscle</tissue>
    </source>
</reference>